<feature type="chain" id="PRO_5045452637" evidence="1">
    <location>
        <begin position="23"/>
        <end position="1248"/>
    </location>
</feature>
<dbReference type="Gene3D" id="3.10.620.30">
    <property type="match status" value="2"/>
</dbReference>
<organism evidence="4 5">
    <name type="scientific">Luteolibacter soli</name>
    <dbReference type="NCBI Taxonomy" id="3135280"/>
    <lineage>
        <taxon>Bacteria</taxon>
        <taxon>Pseudomonadati</taxon>
        <taxon>Verrucomicrobiota</taxon>
        <taxon>Verrucomicrobiia</taxon>
        <taxon>Verrucomicrobiales</taxon>
        <taxon>Verrucomicrobiaceae</taxon>
        <taxon>Luteolibacter</taxon>
    </lineage>
</organism>
<evidence type="ECO:0000259" key="2">
    <source>
        <dbReference type="Pfam" id="PF01841"/>
    </source>
</evidence>
<dbReference type="RefSeq" id="WP_341402717.1">
    <property type="nucleotide sequence ID" value="NZ_JBBUKT010000001.1"/>
</dbReference>
<feature type="domain" description="Transglutaminase-like" evidence="2">
    <location>
        <begin position="283"/>
        <end position="358"/>
    </location>
</feature>
<evidence type="ECO:0000256" key="1">
    <source>
        <dbReference type="SAM" id="SignalP"/>
    </source>
</evidence>
<proteinExistence type="predicted"/>
<comment type="caution">
    <text evidence="4">The sequence shown here is derived from an EMBL/GenBank/DDBJ whole genome shotgun (WGS) entry which is preliminary data.</text>
</comment>
<dbReference type="Gene3D" id="2.60.120.1130">
    <property type="match status" value="1"/>
</dbReference>
<dbReference type="PANTHER" id="PTHR33490:SF3">
    <property type="entry name" value="CONSERVED INTEGRAL MEMBRANE PROTEIN"/>
    <property type="match status" value="1"/>
</dbReference>
<feature type="domain" description="DUF3857" evidence="3">
    <location>
        <begin position="678"/>
        <end position="836"/>
    </location>
</feature>
<dbReference type="EMBL" id="JBBUKT010000001">
    <property type="protein sequence ID" value="MEK7949299.1"/>
    <property type="molecule type" value="Genomic_DNA"/>
</dbReference>
<keyword evidence="1" id="KW-0732">Signal</keyword>
<protein>
    <submittedName>
        <fullName evidence="4">DUF3857 domain-containing protein</fullName>
    </submittedName>
</protein>
<reference evidence="4 5" key="1">
    <citation type="submission" date="2024-04" db="EMBL/GenBank/DDBJ databases">
        <title>Luteolibacter sp. isolated from soil.</title>
        <authorList>
            <person name="An J."/>
        </authorList>
    </citation>
    <scope>NUCLEOTIDE SEQUENCE [LARGE SCALE GENOMIC DNA]</scope>
    <source>
        <strain evidence="4 5">Y139</strain>
    </source>
</reference>
<dbReference type="InterPro" id="IPR002931">
    <property type="entry name" value="Transglutaminase-like"/>
</dbReference>
<name>A0ABU9ANL3_9BACT</name>
<dbReference type="Gene3D" id="2.60.40.3140">
    <property type="match status" value="2"/>
</dbReference>
<dbReference type="Pfam" id="PF01841">
    <property type="entry name" value="Transglut_core"/>
    <property type="match status" value="1"/>
</dbReference>
<gene>
    <name evidence="4" type="ORF">WKV53_02255</name>
</gene>
<dbReference type="InterPro" id="IPR038765">
    <property type="entry name" value="Papain-like_cys_pep_sf"/>
</dbReference>
<dbReference type="Proteomes" id="UP001371305">
    <property type="component" value="Unassembled WGS sequence"/>
</dbReference>
<dbReference type="PANTHER" id="PTHR33490">
    <property type="entry name" value="BLR5614 PROTEIN-RELATED"/>
    <property type="match status" value="1"/>
</dbReference>
<evidence type="ECO:0000313" key="5">
    <source>
        <dbReference type="Proteomes" id="UP001371305"/>
    </source>
</evidence>
<feature type="signal peptide" evidence="1">
    <location>
        <begin position="1"/>
        <end position="22"/>
    </location>
</feature>
<sequence length="1248" mass="136419">MKIRYVLLASGSLLVLSPNLHALQVPPEISAIVSAAQTITPERFPNADTVVLENIQHLDVNAEGGAVRKAFTRTKALTEKGRRDLLTFSTSFNTDYGYAKVISLKIVKPDGSVVTLDPAKQSAVQQDPSSGSMNIYDPAEKMLVASIPGVQVGDLVEIETEEGEPKARMKGGFSDITTLEDEVPVLHRSYTVVTPKSLPLARILIKDGDDSGLKFAKTEKGDTIEYAWEANETPQIIPEPQMPSSYLCVRRLLVSTIPDWETVSRWYWDISEPHFKITDDIKAKATEVVKGIDDQEERIRAIYKFVSQEIRYMGITTETEAPGYEPHDVSLTFSKRYGVCRDKAALLTVMLRAAGFDAFPVLIMADGTPLDQEVAMPYFNHAITAIRDEKGAVRLMDSTNESTKDIFPAYLANCSYLVADPKGDTLRVSAVPDAAGNMLSAETNLTVRKDGSVSGETVVDFGGINDTAYRGSFAETKVDDIRRFIQRKLAAIVPGLELEEMKLEPENLMDTDQPMKLRVRYTAPDFLVDRDGKALLRTPFVSQALGLVSSQLADATSLEKRRFPVKLDLLAGVKERVTVTLPESVGATLALPADKTIDDANLRYSRSTRREGSQLVGEFDLRMKRLEIPASDYDALRADLREISRAGRRNALVSTDSGVKPDLQVLQQKTTVTVADAHSYSVRIEERSKVLTYAGKKDNAELKLSWNSSNPEPVLEHATVTDKDGVRHEVAENEINVLDADWAASAPRYAPSRTKVISLPKVEEGSVIDYAYTTAYQNLTAVSWSEIFASTDAVDADELEIIAPASLPLHVDNRAGAKVTKDGDTQRITVKRRLLPIARESGLAPAKTWAPQLAFTTMRDDAAYAEALRPVLAAKCQPDDAVKSKAAELVAGLQSDADKIVALRNFVAKNIRQAGPDWGEIPVSGLSGAAPTLADGYGGAADRQLLFVALLRAAGYDATPALFATDELAVVTRRPSEALPQGYYTTLGARLRLQDSPVDFSYLSQYADWRVNASDGDVVLPLDSGTPERVKSIANDSTTRYSIVIDEDGDARVDYLSEVRGEGATRFTAWASEVTPEDLSRHFQSLITGLSRDATPRGEPVIEKGAVGRLGYGASVDDFAVVQGDLAYFDLPGGGGEIFEGANETARRLPYALGAQRNSRNVWTVDLPKGWKLSGEPSSIDWDGPSGIGHVTLSVSSERRDDGGLRLVWTREVALKAAVVSPEAFPALVELNRRMKATDTWRVLLERE</sequence>
<dbReference type="SUPFAM" id="SSF54001">
    <property type="entry name" value="Cysteine proteinases"/>
    <property type="match status" value="1"/>
</dbReference>
<evidence type="ECO:0000313" key="4">
    <source>
        <dbReference type="EMBL" id="MEK7949299.1"/>
    </source>
</evidence>
<dbReference type="InterPro" id="IPR024618">
    <property type="entry name" value="DUF3857"/>
</dbReference>
<evidence type="ECO:0000259" key="3">
    <source>
        <dbReference type="Pfam" id="PF12969"/>
    </source>
</evidence>
<accession>A0ABU9ANL3</accession>
<dbReference type="Pfam" id="PF12969">
    <property type="entry name" value="DUF3857"/>
    <property type="match status" value="2"/>
</dbReference>
<keyword evidence="5" id="KW-1185">Reference proteome</keyword>
<feature type="domain" description="DUF3857" evidence="3">
    <location>
        <begin position="73"/>
        <end position="235"/>
    </location>
</feature>